<dbReference type="AlphaFoldDB" id="X1LI43"/>
<comment type="caution">
    <text evidence="2">The sequence shown here is derived from an EMBL/GenBank/DDBJ whole genome shotgun (WGS) entry which is preliminary data.</text>
</comment>
<dbReference type="CDD" id="cd00761">
    <property type="entry name" value="Glyco_tranf_GTA_type"/>
    <property type="match status" value="1"/>
</dbReference>
<evidence type="ECO:0000259" key="1">
    <source>
        <dbReference type="Pfam" id="PF00535"/>
    </source>
</evidence>
<feature type="non-terminal residue" evidence="2">
    <location>
        <position position="84"/>
    </location>
</feature>
<feature type="non-terminal residue" evidence="2">
    <location>
        <position position="1"/>
    </location>
</feature>
<organism evidence="2">
    <name type="scientific">marine sediment metagenome</name>
    <dbReference type="NCBI Taxonomy" id="412755"/>
    <lineage>
        <taxon>unclassified sequences</taxon>
        <taxon>metagenomes</taxon>
        <taxon>ecological metagenomes</taxon>
    </lineage>
</organism>
<proteinExistence type="predicted"/>
<evidence type="ECO:0000313" key="2">
    <source>
        <dbReference type="EMBL" id="GAH93833.1"/>
    </source>
</evidence>
<name>X1LI43_9ZZZZ</name>
<gene>
    <name evidence="2" type="ORF">S03H2_71738</name>
</gene>
<reference evidence="2" key="1">
    <citation type="journal article" date="2014" name="Front. Microbiol.">
        <title>High frequency of phylogenetically diverse reductive dehalogenase-homologous genes in deep subseafloor sedimentary metagenomes.</title>
        <authorList>
            <person name="Kawai M."/>
            <person name="Futagami T."/>
            <person name="Toyoda A."/>
            <person name="Takaki Y."/>
            <person name="Nishi S."/>
            <person name="Hori S."/>
            <person name="Arai W."/>
            <person name="Tsubouchi T."/>
            <person name="Morono Y."/>
            <person name="Uchiyama I."/>
            <person name="Ito T."/>
            <person name="Fujiyama A."/>
            <person name="Inagaki F."/>
            <person name="Takami H."/>
        </authorList>
    </citation>
    <scope>NUCLEOTIDE SEQUENCE</scope>
    <source>
        <strain evidence="2">Expedition CK06-06</strain>
    </source>
</reference>
<accession>X1LI43</accession>
<sequence length="84" mass="9573">LGETIDSVLKQTRLPDEIVFVNDGSTDNTKFMLEFISSLKFIKVEDEKDDLKEIKISVYHNEENMGIGYTRQKGIDVADGDYIV</sequence>
<dbReference type="Pfam" id="PF00535">
    <property type="entry name" value="Glycos_transf_2"/>
    <property type="match status" value="1"/>
</dbReference>
<dbReference type="InterPro" id="IPR029044">
    <property type="entry name" value="Nucleotide-diphossugar_trans"/>
</dbReference>
<dbReference type="EMBL" id="BARU01048155">
    <property type="protein sequence ID" value="GAH93833.1"/>
    <property type="molecule type" value="Genomic_DNA"/>
</dbReference>
<dbReference type="SUPFAM" id="SSF53448">
    <property type="entry name" value="Nucleotide-diphospho-sugar transferases"/>
    <property type="match status" value="1"/>
</dbReference>
<feature type="domain" description="Glycosyltransferase 2-like" evidence="1">
    <location>
        <begin position="1"/>
        <end position="84"/>
    </location>
</feature>
<protein>
    <recommendedName>
        <fullName evidence="1">Glycosyltransferase 2-like domain-containing protein</fullName>
    </recommendedName>
</protein>
<dbReference type="Gene3D" id="3.90.550.10">
    <property type="entry name" value="Spore Coat Polysaccharide Biosynthesis Protein SpsA, Chain A"/>
    <property type="match status" value="1"/>
</dbReference>
<dbReference type="InterPro" id="IPR001173">
    <property type="entry name" value="Glyco_trans_2-like"/>
</dbReference>